<gene>
    <name evidence="2" type="ORF">MAA_11681</name>
</gene>
<organism evidence="2 3">
    <name type="scientific">Metarhizium robertsii (strain ARSEF 23 / ATCC MYA-3075)</name>
    <name type="common">Metarhizium anisopliae (strain ARSEF 23)</name>
    <dbReference type="NCBI Taxonomy" id="655844"/>
    <lineage>
        <taxon>Eukaryota</taxon>
        <taxon>Fungi</taxon>
        <taxon>Dikarya</taxon>
        <taxon>Ascomycota</taxon>
        <taxon>Pezizomycotina</taxon>
        <taxon>Sordariomycetes</taxon>
        <taxon>Hypocreomycetidae</taxon>
        <taxon>Hypocreales</taxon>
        <taxon>Clavicipitaceae</taxon>
        <taxon>Metarhizium</taxon>
    </lineage>
</organism>
<dbReference type="KEGG" id="maj:MAA_11681"/>
<dbReference type="Proteomes" id="UP000002498">
    <property type="component" value="Unassembled WGS sequence"/>
</dbReference>
<feature type="compositionally biased region" description="Basic residues" evidence="1">
    <location>
        <begin position="225"/>
        <end position="236"/>
    </location>
</feature>
<accession>A0A0B2X750</accession>
<sequence>MTREPLSWLAPDSSVASADEEDTLVRRFAIWRDPLQPGYNVLSDEERPEFYAEMTFNEHFQQLTLLDLHTPSPDIAVSYMHWASWKIHIRFNNPNKQHETHWEEVEEEKKKKQIYLTWQDHSQEEYRWTTFLPHGGTAELLWITKHTRGMNRRNFTLLDQRTNEVLAEFISDKDLHMGGVLRIKTRGKGFDHCDPKILMSFLAVYETLRRRSHRTMYTSSEGNKLSHHLKMPKRGPRSAPSHHMFDTRLHEPRSASSQALPIASMMTATEEASTASSDAATPARLQAFRCFEQTWHRLRWKLIGLSDSYRRTSIPLASGFTLKDAERNFKLDFEGFYALIEQAIVNLLHIFRVSVQRETSKPKVGGLPLNGWSRHSYHHDVLKALEENDSLRATLGTGSVNQALWQAKELRNRWKDPGESEEVLSMMCDVRWIVMEIMGGLEAVYAVALKEVEIPMGKQRELRQAGGGGAGDPMDWEIAGQ</sequence>
<dbReference type="AlphaFoldDB" id="A0A0B2X750"/>
<comment type="caution">
    <text evidence="2">The sequence shown here is derived from an EMBL/GenBank/DDBJ whole genome shotgun (WGS) entry which is preliminary data.</text>
</comment>
<protein>
    <submittedName>
        <fullName evidence="2">Uncharacterized protein</fullName>
    </submittedName>
</protein>
<feature type="region of interest" description="Disordered" evidence="1">
    <location>
        <begin position="462"/>
        <end position="481"/>
    </location>
</feature>
<evidence type="ECO:0000313" key="3">
    <source>
        <dbReference type="Proteomes" id="UP000002498"/>
    </source>
</evidence>
<keyword evidence="3" id="KW-1185">Reference proteome</keyword>
<dbReference type="OrthoDB" id="3858188at2759"/>
<dbReference type="EMBL" id="ADNJ02000013">
    <property type="protein sequence ID" value="KHO10723.1"/>
    <property type="molecule type" value="Genomic_DNA"/>
</dbReference>
<dbReference type="HOGENOM" id="CLU_567507_0_0_1"/>
<evidence type="ECO:0000313" key="2">
    <source>
        <dbReference type="EMBL" id="KHO10723.1"/>
    </source>
</evidence>
<reference evidence="2 3" key="1">
    <citation type="journal article" date="2011" name="PLoS Genet.">
        <title>Genome sequencing and comparative transcriptomics of the model entomopathogenic fungi Metarhizium anisopliae and M. acridum.</title>
        <authorList>
            <person name="Gao Q."/>
            <person name="Jin K."/>
            <person name="Ying S.H."/>
            <person name="Zhang Y."/>
            <person name="Xiao G."/>
            <person name="Shang Y."/>
            <person name="Duan Z."/>
            <person name="Hu X."/>
            <person name="Xie X.Q."/>
            <person name="Zhou G."/>
            <person name="Peng G."/>
            <person name="Luo Z."/>
            <person name="Huang W."/>
            <person name="Wang B."/>
            <person name="Fang W."/>
            <person name="Wang S."/>
            <person name="Zhong Y."/>
            <person name="Ma L.J."/>
            <person name="St Leger R.J."/>
            <person name="Zhao G.P."/>
            <person name="Pei Y."/>
            <person name="Feng M.G."/>
            <person name="Xia Y."/>
            <person name="Wang C."/>
        </authorList>
    </citation>
    <scope>NUCLEOTIDE SEQUENCE [LARGE SCALE GENOMIC DNA]</scope>
    <source>
        <strain evidence="3">ARSEF 23 / ATCC MYA-3075</strain>
    </source>
</reference>
<name>A0A0B2X750_METRA</name>
<proteinExistence type="predicted"/>
<evidence type="ECO:0000256" key="1">
    <source>
        <dbReference type="SAM" id="MobiDB-lite"/>
    </source>
</evidence>
<dbReference type="RefSeq" id="XP_011410898.1">
    <property type="nucleotide sequence ID" value="XM_011412596.1"/>
</dbReference>
<reference evidence="2 3" key="2">
    <citation type="journal article" date="2014" name="Proc. Natl. Acad. Sci. U.S.A.">
        <title>Trajectory and genomic determinants of fungal-pathogen speciation and host adaptation.</title>
        <authorList>
            <person name="Hu X."/>
            <person name="Xiao G."/>
            <person name="Zheng P."/>
            <person name="Shang Y."/>
            <person name="Su Y."/>
            <person name="Zhang X."/>
            <person name="Liu X."/>
            <person name="Zhan S."/>
            <person name="St Leger R.J."/>
            <person name="Wang C."/>
        </authorList>
    </citation>
    <scope>GENOME REANNOTATION</scope>
    <source>
        <strain evidence="3">ARSEF 23 / ATCC MYA-3075</strain>
    </source>
</reference>
<dbReference type="GeneID" id="23633129"/>
<feature type="region of interest" description="Disordered" evidence="1">
    <location>
        <begin position="216"/>
        <end position="244"/>
    </location>
</feature>